<dbReference type="GO" id="GO:0035556">
    <property type="term" value="P:intracellular signal transduction"/>
    <property type="evidence" value="ECO:0007669"/>
    <property type="project" value="InterPro"/>
</dbReference>
<name>A0A545TYW8_9GAMM</name>
<dbReference type="InterPro" id="IPR029787">
    <property type="entry name" value="Nucleotide_cyclase"/>
</dbReference>
<dbReference type="PANTHER" id="PTHR43081:SF1">
    <property type="entry name" value="ADENYLATE CYCLASE, TERMINAL-DIFFERENTIATION SPECIFIC"/>
    <property type="match status" value="1"/>
</dbReference>
<comment type="caution">
    <text evidence="2">The sequence shown here is derived from an EMBL/GenBank/DDBJ whole genome shotgun (WGS) entry which is preliminary data.</text>
</comment>
<dbReference type="OrthoDB" id="9806704at2"/>
<dbReference type="InterPro" id="IPR001054">
    <property type="entry name" value="A/G_cyclase"/>
</dbReference>
<dbReference type="CDD" id="cd07302">
    <property type="entry name" value="CHD"/>
    <property type="match status" value="1"/>
</dbReference>
<protein>
    <submittedName>
        <fullName evidence="2">Adenylate/guanylate cyclase domain-containing protein</fullName>
    </submittedName>
</protein>
<dbReference type="Gene3D" id="3.30.70.1230">
    <property type="entry name" value="Nucleotide cyclase"/>
    <property type="match status" value="1"/>
</dbReference>
<evidence type="ECO:0000259" key="1">
    <source>
        <dbReference type="PROSITE" id="PS50125"/>
    </source>
</evidence>
<proteinExistence type="predicted"/>
<dbReference type="Proteomes" id="UP000319732">
    <property type="component" value="Unassembled WGS sequence"/>
</dbReference>
<sequence length="359" mass="39402">MAVTTPMNSQADLIESLTAELLSWQKNPPPREQMRTQLSSLIQSNRTQHHRPENRYVTVMMADIRGFNDLTASYPPETVVALLNQCFTVAADIIVRHEGVVDKFVGDGIVAIFGLDPALGGGADQGIAAAVALQQSMPAINRYSQQLGTPPVHIGIGLNTGEVIAADIGSSVHREYTVIGEQVNLTARIAAHSLRGQILLSQATWQQAQNFIEAGPPNTVHLNGRREPLTIYELKETRKPTHRQVPRIEERKGPRVHVKIPLAFQRIEGAAVLPEYHQGEIIELGYHGMKVRIPLYLEPNSDIRFPLSMAQADASSTEIYARVLRTKMASSDYTSSLEFTSIAPGGQAALRAFIDHLVA</sequence>
<gene>
    <name evidence="2" type="ORF">FKG94_06655</name>
</gene>
<dbReference type="AlphaFoldDB" id="A0A545TYW8"/>
<reference evidence="2 3" key="1">
    <citation type="submission" date="2019-06" db="EMBL/GenBank/DDBJ databases">
        <title>Whole genome sequence for Cellvibrionaceae sp. R142.</title>
        <authorList>
            <person name="Wang G."/>
        </authorList>
    </citation>
    <scope>NUCLEOTIDE SEQUENCE [LARGE SCALE GENOMIC DNA]</scope>
    <source>
        <strain evidence="2 3">R142</strain>
    </source>
</reference>
<evidence type="ECO:0000313" key="3">
    <source>
        <dbReference type="Proteomes" id="UP000319732"/>
    </source>
</evidence>
<dbReference type="PANTHER" id="PTHR43081">
    <property type="entry name" value="ADENYLATE CYCLASE, TERMINAL-DIFFERENTIATION SPECIFIC-RELATED"/>
    <property type="match status" value="1"/>
</dbReference>
<dbReference type="GO" id="GO:0004016">
    <property type="term" value="F:adenylate cyclase activity"/>
    <property type="evidence" value="ECO:0007669"/>
    <property type="project" value="UniProtKB-ARBA"/>
</dbReference>
<dbReference type="InterPro" id="IPR050697">
    <property type="entry name" value="Adenylyl/Guanylyl_Cyclase_3/4"/>
</dbReference>
<dbReference type="EMBL" id="VHSG01000007">
    <property type="protein sequence ID" value="TQV82420.1"/>
    <property type="molecule type" value="Genomic_DNA"/>
</dbReference>
<dbReference type="PROSITE" id="PS50125">
    <property type="entry name" value="GUANYLATE_CYCLASE_2"/>
    <property type="match status" value="1"/>
</dbReference>
<keyword evidence="3" id="KW-1185">Reference proteome</keyword>
<dbReference type="GO" id="GO:0006171">
    <property type="term" value="P:cAMP biosynthetic process"/>
    <property type="evidence" value="ECO:0007669"/>
    <property type="project" value="TreeGrafter"/>
</dbReference>
<organism evidence="2 3">
    <name type="scientific">Exilibacterium tricleocarpae</name>
    <dbReference type="NCBI Taxonomy" id="2591008"/>
    <lineage>
        <taxon>Bacteria</taxon>
        <taxon>Pseudomonadati</taxon>
        <taxon>Pseudomonadota</taxon>
        <taxon>Gammaproteobacteria</taxon>
        <taxon>Cellvibrionales</taxon>
        <taxon>Cellvibrionaceae</taxon>
        <taxon>Exilibacterium</taxon>
    </lineage>
</organism>
<dbReference type="SUPFAM" id="SSF55073">
    <property type="entry name" value="Nucleotide cyclase"/>
    <property type="match status" value="1"/>
</dbReference>
<accession>A0A545TYW8</accession>
<dbReference type="SMART" id="SM00044">
    <property type="entry name" value="CYCc"/>
    <property type="match status" value="1"/>
</dbReference>
<evidence type="ECO:0000313" key="2">
    <source>
        <dbReference type="EMBL" id="TQV82420.1"/>
    </source>
</evidence>
<dbReference type="Pfam" id="PF00211">
    <property type="entry name" value="Guanylate_cyc"/>
    <property type="match status" value="1"/>
</dbReference>
<feature type="domain" description="Guanylate cyclase" evidence="1">
    <location>
        <begin position="58"/>
        <end position="190"/>
    </location>
</feature>